<organism evidence="3">
    <name type="scientific">Anisakis simplex</name>
    <name type="common">Herring worm</name>
    <dbReference type="NCBI Taxonomy" id="6269"/>
    <lineage>
        <taxon>Eukaryota</taxon>
        <taxon>Metazoa</taxon>
        <taxon>Ecdysozoa</taxon>
        <taxon>Nematoda</taxon>
        <taxon>Chromadorea</taxon>
        <taxon>Rhabditida</taxon>
        <taxon>Spirurina</taxon>
        <taxon>Ascaridomorpha</taxon>
        <taxon>Ascaridoidea</taxon>
        <taxon>Anisakidae</taxon>
        <taxon>Anisakis</taxon>
        <taxon>Anisakis simplex complex</taxon>
    </lineage>
</organism>
<evidence type="ECO:0000313" key="3">
    <source>
        <dbReference type="WBParaSite" id="ASIM_0000763901-mRNA-1"/>
    </source>
</evidence>
<accession>A0A0M3JJ23</accession>
<proteinExistence type="predicted"/>
<dbReference type="Proteomes" id="UP000267096">
    <property type="component" value="Unassembled WGS sequence"/>
</dbReference>
<name>A0A0M3JJ23_ANISI</name>
<sequence>MNSLSRLLKYGAIAGAMSASFAGGYYFQNPPELRHLHAATADIVGSRLLCFHFFHSFLSSPQNFITKSTNGVNCSLH</sequence>
<dbReference type="WBParaSite" id="ASIM_0000763901-mRNA-1">
    <property type="protein sequence ID" value="ASIM_0000763901-mRNA-1"/>
    <property type="gene ID" value="ASIM_0000763901"/>
</dbReference>
<evidence type="ECO:0000313" key="1">
    <source>
        <dbReference type="EMBL" id="VDK29113.1"/>
    </source>
</evidence>
<evidence type="ECO:0000313" key="2">
    <source>
        <dbReference type="Proteomes" id="UP000267096"/>
    </source>
</evidence>
<protein>
    <submittedName>
        <fullName evidence="3">Transmembrane protein 256</fullName>
    </submittedName>
</protein>
<reference evidence="3" key="1">
    <citation type="submission" date="2017-02" db="UniProtKB">
        <authorList>
            <consortium name="WormBaseParasite"/>
        </authorList>
    </citation>
    <scope>IDENTIFICATION</scope>
</reference>
<reference evidence="1 2" key="2">
    <citation type="submission" date="2018-11" db="EMBL/GenBank/DDBJ databases">
        <authorList>
            <consortium name="Pathogen Informatics"/>
        </authorList>
    </citation>
    <scope>NUCLEOTIDE SEQUENCE [LARGE SCALE GENOMIC DNA]</scope>
</reference>
<dbReference type="EMBL" id="UYRR01017839">
    <property type="protein sequence ID" value="VDK29113.1"/>
    <property type="molecule type" value="Genomic_DNA"/>
</dbReference>
<gene>
    <name evidence="1" type="ORF">ASIM_LOCUS7404</name>
</gene>
<keyword evidence="2" id="KW-1185">Reference proteome</keyword>
<dbReference type="AlphaFoldDB" id="A0A0M3JJ23"/>